<dbReference type="InterPro" id="IPR050266">
    <property type="entry name" value="AB_hydrolase_sf"/>
</dbReference>
<dbReference type="CDD" id="cd07821">
    <property type="entry name" value="PYR_PYL_RCAR_like"/>
    <property type="match status" value="1"/>
</dbReference>
<dbReference type="InterPro" id="IPR000073">
    <property type="entry name" value="AB_hydrolase_1"/>
</dbReference>
<dbReference type="EMBL" id="UINC01023512">
    <property type="protein sequence ID" value="SVA95317.1"/>
    <property type="molecule type" value="Genomic_DNA"/>
</dbReference>
<dbReference type="InterPro" id="IPR023393">
    <property type="entry name" value="START-like_dom_sf"/>
</dbReference>
<protein>
    <recommendedName>
        <fullName evidence="2">AB hydrolase-1 domain-containing protein</fullName>
    </recommendedName>
</protein>
<organism evidence="3">
    <name type="scientific">marine metagenome</name>
    <dbReference type="NCBI Taxonomy" id="408172"/>
    <lineage>
        <taxon>unclassified sequences</taxon>
        <taxon>metagenomes</taxon>
        <taxon>ecological metagenomes</taxon>
    </lineage>
</organism>
<accession>A0A382A2M4</accession>
<dbReference type="GO" id="GO:0016020">
    <property type="term" value="C:membrane"/>
    <property type="evidence" value="ECO:0007669"/>
    <property type="project" value="TreeGrafter"/>
</dbReference>
<feature type="domain" description="AB hydrolase-1" evidence="2">
    <location>
        <begin position="178"/>
        <end position="276"/>
    </location>
</feature>
<sequence>MNDKVTVNVTGVIRAPVTDVWSIAREFTTAWHPAMASCELAEGADPFAPGALRRFTVYGESQRYAERLTSFSDDQRYLAYTLEEGPAGLEAYNAAFELTPAPWQDWARVCWSGVFSCARGQASRFWVGTDQVYRSGIDELARRFGVPRAPEPDALEHVRLDGVPRIAVTSAGRGDLCLFLHGIGGSRVVWQDQLAALPEGITGAAMDYRGYNGSEDYPGPMTEEGLCDDIERVRQHFAVEKLHLVGQSMGSWLALVYHARYPRRVSSLVLTSGSLGMTRAPDEKRSRFLNLREEPLLGGIEPYENAGNVLPVILSEAADDTGRAAVLESLCALRKDSYLKSLRCYTNPVSVFDTAKVSVPVTMIAAALDPLAPVEEMAAVAAEIPNAQFHVIPGVGHIANIESPGAFNALIAGHFSALSC</sequence>
<dbReference type="PANTHER" id="PTHR43798">
    <property type="entry name" value="MONOACYLGLYCEROL LIPASE"/>
    <property type="match status" value="1"/>
</dbReference>
<dbReference type="InterPro" id="IPR029058">
    <property type="entry name" value="AB_hydrolase_fold"/>
</dbReference>
<dbReference type="Pfam" id="PF00561">
    <property type="entry name" value="Abhydrolase_1"/>
    <property type="match status" value="1"/>
</dbReference>
<dbReference type="Gene3D" id="3.30.530.20">
    <property type="match status" value="1"/>
</dbReference>
<evidence type="ECO:0000259" key="2">
    <source>
        <dbReference type="Pfam" id="PF00561"/>
    </source>
</evidence>
<proteinExistence type="predicted"/>
<dbReference type="Gene3D" id="3.40.50.1820">
    <property type="entry name" value="alpha/beta hydrolase"/>
    <property type="match status" value="1"/>
</dbReference>
<dbReference type="AlphaFoldDB" id="A0A382A2M4"/>
<dbReference type="SUPFAM" id="SSF53474">
    <property type="entry name" value="alpha/beta-Hydrolases"/>
    <property type="match status" value="1"/>
</dbReference>
<dbReference type="InterPro" id="IPR019587">
    <property type="entry name" value="Polyketide_cyclase/dehydratase"/>
</dbReference>
<reference evidence="3" key="1">
    <citation type="submission" date="2018-05" db="EMBL/GenBank/DDBJ databases">
        <authorList>
            <person name="Lanie J.A."/>
            <person name="Ng W.-L."/>
            <person name="Kazmierczak K.M."/>
            <person name="Andrzejewski T.M."/>
            <person name="Davidsen T.M."/>
            <person name="Wayne K.J."/>
            <person name="Tettelin H."/>
            <person name="Glass J.I."/>
            <person name="Rusch D."/>
            <person name="Podicherti R."/>
            <person name="Tsui H.-C.T."/>
            <person name="Winkler M.E."/>
        </authorList>
    </citation>
    <scope>NUCLEOTIDE SEQUENCE</scope>
</reference>
<dbReference type="Pfam" id="PF10604">
    <property type="entry name" value="Polyketide_cyc2"/>
    <property type="match status" value="1"/>
</dbReference>
<name>A0A382A2M4_9ZZZZ</name>
<keyword evidence="1" id="KW-0378">Hydrolase</keyword>
<gene>
    <name evidence="3" type="ORF">METZ01_LOCUS148171</name>
</gene>
<dbReference type="SUPFAM" id="SSF55961">
    <property type="entry name" value="Bet v1-like"/>
    <property type="match status" value="1"/>
</dbReference>
<dbReference type="PANTHER" id="PTHR43798:SF31">
    <property type="entry name" value="AB HYDROLASE SUPERFAMILY PROTEIN YCLE"/>
    <property type="match status" value="1"/>
</dbReference>
<dbReference type="GO" id="GO:0016787">
    <property type="term" value="F:hydrolase activity"/>
    <property type="evidence" value="ECO:0007669"/>
    <property type="project" value="UniProtKB-KW"/>
</dbReference>
<evidence type="ECO:0000256" key="1">
    <source>
        <dbReference type="ARBA" id="ARBA00022801"/>
    </source>
</evidence>
<evidence type="ECO:0000313" key="3">
    <source>
        <dbReference type="EMBL" id="SVA95317.1"/>
    </source>
</evidence>